<feature type="binding site" evidence="7">
    <location>
        <position position="329"/>
    </location>
    <ligand>
        <name>Mn(2+)</name>
        <dbReference type="ChEBI" id="CHEBI:29035"/>
        <label>2</label>
    </ligand>
</feature>
<organism evidence="9 10">
    <name type="scientific">Thermanaerovibrio velox DSM 12556</name>
    <dbReference type="NCBI Taxonomy" id="926567"/>
    <lineage>
        <taxon>Bacteria</taxon>
        <taxon>Thermotogati</taxon>
        <taxon>Synergistota</taxon>
        <taxon>Synergistia</taxon>
        <taxon>Synergistales</taxon>
        <taxon>Synergistaceae</taxon>
        <taxon>Thermanaerovibrio</taxon>
    </lineage>
</organism>
<evidence type="ECO:0000313" key="10">
    <source>
        <dbReference type="Proteomes" id="UP000005730"/>
    </source>
</evidence>
<keyword evidence="6 7" id="KW-0378">Hydrolase</keyword>
<dbReference type="Gene3D" id="3.40.630.10">
    <property type="entry name" value="Zn peptidases"/>
    <property type="match status" value="1"/>
</dbReference>
<feature type="binding site" evidence="7">
    <location>
        <position position="245"/>
    </location>
    <ligand>
        <name>Mn(2+)</name>
        <dbReference type="ChEBI" id="CHEBI:29035"/>
        <label>2</label>
    </ligand>
</feature>
<keyword evidence="7" id="KW-0963">Cytoplasm</keyword>
<proteinExistence type="inferred from homology"/>
<evidence type="ECO:0000256" key="3">
    <source>
        <dbReference type="ARBA" id="ARBA00009528"/>
    </source>
</evidence>
<dbReference type="InterPro" id="IPR043472">
    <property type="entry name" value="Macro_dom-like"/>
</dbReference>
<feature type="binding site" evidence="7">
    <location>
        <position position="250"/>
    </location>
    <ligand>
        <name>Mn(2+)</name>
        <dbReference type="ChEBI" id="CHEBI:29035"/>
        <label>1</label>
    </ligand>
</feature>
<dbReference type="Gene3D" id="3.40.220.10">
    <property type="entry name" value="Leucine Aminopeptidase, subunit E, domain 1"/>
    <property type="match status" value="1"/>
</dbReference>
<comment type="cofactor">
    <cofactor evidence="7">
        <name>Mn(2+)</name>
        <dbReference type="ChEBI" id="CHEBI:29035"/>
    </cofactor>
    <text evidence="7">Binds 2 manganese ions per subunit.</text>
</comment>
<dbReference type="Pfam" id="PF00883">
    <property type="entry name" value="Peptidase_M17"/>
    <property type="match status" value="1"/>
</dbReference>
<dbReference type="SUPFAM" id="SSF52949">
    <property type="entry name" value="Macro domain-like"/>
    <property type="match status" value="1"/>
</dbReference>
<keyword evidence="7" id="KW-0479">Metal-binding</keyword>
<comment type="function">
    <text evidence="7">Presumably involved in the processing and regular turnover of intracellular proteins. Catalyzes the removal of unsubstituted N-terminal amino acids from various peptides.</text>
</comment>
<dbReference type="GO" id="GO:0005737">
    <property type="term" value="C:cytoplasm"/>
    <property type="evidence" value="ECO:0007669"/>
    <property type="project" value="UniProtKB-SubCell"/>
</dbReference>
<keyword evidence="5 7" id="KW-0645">Protease</keyword>
<sequence length="479" mass="50393">MKFFGLNGRSFPDDVKGIVVLLKEGEVVSSLGMPKEAADFTSLLAAAEGFNGKPKERALGVSPSGVWVALAGVGDGSSRNVMVASAEAMRSLASKGCSRVMVAASGLCDEGLSVAEGAVLGTYRFNRYRAKDKDDRFVVPDEVHVMGGQEQAMAEGAVLGESQNYTRDLANEPGNVVTPEELASRARDLAERFGCQVTVLDESAMKEKGMNAVLAVGMGSSNPPRFIHITRKVQSPKARVALIGKGLTFDSGGLNIKPGDSMKTMKGDKSGACAVLGAFLGACRLGLPLDLHVIIAAAENMPDGRAYRPDDIIKTYSGKTVEILNTDAEGRMTLVDAIAYACEQDVDYVVDIATLTGACAVALGENTAGLFSPDDGLAGELAEAFNRSGERVWRLPLDDETLREGIKSPVADLAQCGSRYGGAITAAMLLGEFVSGGKRWAHLDIAGVDVVNENRGHLVKGASGFGARSLIRWMKGLLA</sequence>
<feature type="domain" description="Cytosol aminopeptidase" evidence="8">
    <location>
        <begin position="325"/>
        <end position="332"/>
    </location>
</feature>
<dbReference type="GO" id="GO:0030145">
    <property type="term" value="F:manganese ion binding"/>
    <property type="evidence" value="ECO:0007669"/>
    <property type="project" value="UniProtKB-UniRule"/>
</dbReference>
<dbReference type="EMBL" id="CM001377">
    <property type="protein sequence ID" value="EHM10428.1"/>
    <property type="molecule type" value="Genomic_DNA"/>
</dbReference>
<dbReference type="InterPro" id="IPR008283">
    <property type="entry name" value="Peptidase_M17_N"/>
</dbReference>
<dbReference type="HOGENOM" id="CLU_013734_6_0_0"/>
<dbReference type="GO" id="GO:0006508">
    <property type="term" value="P:proteolysis"/>
    <property type="evidence" value="ECO:0007669"/>
    <property type="project" value="UniProtKB-KW"/>
</dbReference>
<dbReference type="eggNOG" id="COG0260">
    <property type="taxonomic scope" value="Bacteria"/>
</dbReference>
<evidence type="ECO:0000256" key="5">
    <source>
        <dbReference type="ARBA" id="ARBA00022670"/>
    </source>
</evidence>
<dbReference type="Pfam" id="PF02789">
    <property type="entry name" value="Peptidase_M17_N"/>
    <property type="match status" value="1"/>
</dbReference>
<keyword evidence="7" id="KW-0464">Manganese</keyword>
<dbReference type="PROSITE" id="PS00631">
    <property type="entry name" value="CYTOSOL_AP"/>
    <property type="match status" value="1"/>
</dbReference>
<comment type="catalytic activity">
    <reaction evidence="2 7">
        <text>Release of an N-terminal amino acid, preferentially leucine, but not glutamic or aspartic acids.</text>
        <dbReference type="EC" id="3.4.11.10"/>
    </reaction>
</comment>
<keyword evidence="10" id="KW-1185">Reference proteome</keyword>
<comment type="catalytic activity">
    <reaction evidence="1 7">
        <text>Release of an N-terminal amino acid, Xaa-|-Yaa-, in which Xaa is preferably Leu, but may be other amino acids including Pro although not Arg or Lys, and Yaa may be Pro. Amino acid amides and methyl esters are also readily hydrolyzed, but rates on arylamides are exceedingly low.</text>
        <dbReference type="EC" id="3.4.11.1"/>
    </reaction>
</comment>
<feature type="binding site" evidence="7">
    <location>
        <position position="327"/>
    </location>
    <ligand>
        <name>Mn(2+)</name>
        <dbReference type="ChEBI" id="CHEBI:29035"/>
        <label>1</label>
    </ligand>
</feature>
<comment type="similarity">
    <text evidence="3 7">Belongs to the peptidase M17 family.</text>
</comment>
<feature type="binding site" evidence="7">
    <location>
        <position position="268"/>
    </location>
    <ligand>
        <name>Mn(2+)</name>
        <dbReference type="ChEBI" id="CHEBI:29035"/>
        <label>2</label>
    </ligand>
</feature>
<feature type="binding site" evidence="7">
    <location>
        <position position="250"/>
    </location>
    <ligand>
        <name>Mn(2+)</name>
        <dbReference type="ChEBI" id="CHEBI:29035"/>
        <label>2</label>
    </ligand>
</feature>
<dbReference type="SUPFAM" id="SSF53187">
    <property type="entry name" value="Zn-dependent exopeptidases"/>
    <property type="match status" value="1"/>
</dbReference>
<gene>
    <name evidence="7" type="primary">pepA</name>
    <name evidence="9" type="ORF">TheveDRAFT_1308</name>
</gene>
<dbReference type="STRING" id="926567.TheveDRAFT_1308"/>
<comment type="subcellular location">
    <subcellularLocation>
        <location evidence="7">Cytoplasm</location>
    </subcellularLocation>
</comment>
<feature type="active site" evidence="7">
    <location>
        <position position="257"/>
    </location>
</feature>
<dbReference type="AlphaFoldDB" id="H0UNL3"/>
<dbReference type="InterPro" id="IPR011356">
    <property type="entry name" value="Leucine_aapep/pepB"/>
</dbReference>
<dbReference type="EC" id="3.4.11.10" evidence="7"/>
<dbReference type="InterPro" id="IPR000819">
    <property type="entry name" value="Peptidase_M17_C"/>
</dbReference>
<dbReference type="CDD" id="cd00433">
    <property type="entry name" value="Peptidase_M17"/>
    <property type="match status" value="1"/>
</dbReference>
<dbReference type="EC" id="3.4.11.1" evidence="7"/>
<dbReference type="HAMAP" id="MF_00181">
    <property type="entry name" value="Cytosol_peptidase_M17"/>
    <property type="match status" value="1"/>
</dbReference>
<evidence type="ECO:0000256" key="4">
    <source>
        <dbReference type="ARBA" id="ARBA00022438"/>
    </source>
</evidence>
<dbReference type="PANTHER" id="PTHR11963:SF23">
    <property type="entry name" value="CYTOSOL AMINOPEPTIDASE"/>
    <property type="match status" value="1"/>
</dbReference>
<dbReference type="GO" id="GO:0070006">
    <property type="term" value="F:metalloaminopeptidase activity"/>
    <property type="evidence" value="ECO:0007669"/>
    <property type="project" value="InterPro"/>
</dbReference>
<evidence type="ECO:0000256" key="7">
    <source>
        <dbReference type="HAMAP-Rule" id="MF_00181"/>
    </source>
</evidence>
<protein>
    <recommendedName>
        <fullName evidence="7">Probable cytosol aminopeptidase</fullName>
        <ecNumber evidence="7">3.4.11.1</ecNumber>
    </recommendedName>
    <alternativeName>
        <fullName evidence="7">Leucine aminopeptidase</fullName>
        <shortName evidence="7">LAP</shortName>
        <ecNumber evidence="7">3.4.11.10</ecNumber>
    </alternativeName>
    <alternativeName>
        <fullName evidence="7">Leucyl aminopeptidase</fullName>
    </alternativeName>
</protein>
<accession>H0UNL3</accession>
<reference evidence="9 10" key="1">
    <citation type="submission" date="2011-10" db="EMBL/GenBank/DDBJ databases">
        <title>The Noncontiguous Finished genome of Thermanaerovibrio velox DSM 12556.</title>
        <authorList>
            <consortium name="US DOE Joint Genome Institute (JGI-PGF)"/>
            <person name="Lucas S."/>
            <person name="Copeland A."/>
            <person name="Lapidus A."/>
            <person name="Glavina del Rio T."/>
            <person name="Dalin E."/>
            <person name="Tice H."/>
            <person name="Bruce D."/>
            <person name="Goodwin L."/>
            <person name="Pitluck S."/>
            <person name="Peters L."/>
            <person name="Mikhailova N."/>
            <person name="Teshima H."/>
            <person name="Kyrpides N."/>
            <person name="Mavromatis K."/>
            <person name="Ivanova N."/>
            <person name="Markowitz V."/>
            <person name="Cheng J.-F."/>
            <person name="Hugenholtz P."/>
            <person name="Woyke T."/>
            <person name="Wu D."/>
            <person name="Spring S."/>
            <person name="Brambilla E.-M."/>
            <person name="Klenk H.-P."/>
            <person name="Eisen J.A."/>
        </authorList>
    </citation>
    <scope>NUCLEOTIDE SEQUENCE [LARGE SCALE GENOMIC DNA]</scope>
    <source>
        <strain evidence="9 10">DSM 12556</strain>
    </source>
</reference>
<dbReference type="RefSeq" id="WP_006583922.1">
    <property type="nucleotide sequence ID" value="NZ_CM001377.1"/>
</dbReference>
<evidence type="ECO:0000259" key="8">
    <source>
        <dbReference type="PROSITE" id="PS00631"/>
    </source>
</evidence>
<dbReference type="PRINTS" id="PR00481">
    <property type="entry name" value="LAMNOPPTDASE"/>
</dbReference>
<name>H0UNL3_9BACT</name>
<evidence type="ECO:0000313" key="9">
    <source>
        <dbReference type="EMBL" id="EHM10428.1"/>
    </source>
</evidence>
<keyword evidence="4 7" id="KW-0031">Aminopeptidase</keyword>
<feature type="binding site" evidence="7">
    <location>
        <position position="329"/>
    </location>
    <ligand>
        <name>Mn(2+)</name>
        <dbReference type="ChEBI" id="CHEBI:29035"/>
        <label>1</label>
    </ligand>
</feature>
<evidence type="ECO:0000256" key="2">
    <source>
        <dbReference type="ARBA" id="ARBA00000967"/>
    </source>
</evidence>
<dbReference type="Proteomes" id="UP000005730">
    <property type="component" value="Chromosome"/>
</dbReference>
<feature type="active site" evidence="7">
    <location>
        <position position="331"/>
    </location>
</feature>
<evidence type="ECO:0000256" key="1">
    <source>
        <dbReference type="ARBA" id="ARBA00000135"/>
    </source>
</evidence>
<evidence type="ECO:0000256" key="6">
    <source>
        <dbReference type="ARBA" id="ARBA00022801"/>
    </source>
</evidence>
<dbReference type="PANTHER" id="PTHR11963">
    <property type="entry name" value="LEUCINE AMINOPEPTIDASE-RELATED"/>
    <property type="match status" value="1"/>
</dbReference>
<dbReference type="InterPro" id="IPR023042">
    <property type="entry name" value="Peptidase_M17_leu_NH2_pept"/>
</dbReference>